<keyword evidence="2" id="KW-1185">Reference proteome</keyword>
<sequence>MIDRDFCEFLEYEMCKVFEHSNNDEIKWFWCDGVLTDQPDIYYSQKFVNDNRQVKLKAFIGNDGQTEYELTLKFGNKALSRYTRNLDIKECVPNADKQNWFDIDTKRNKIEIQLD</sequence>
<organism evidence="1 2">
    <name type="scientific">Chryseobacterium koreense CCUG 49689</name>
    <dbReference type="NCBI Taxonomy" id="1304281"/>
    <lineage>
        <taxon>Bacteria</taxon>
        <taxon>Pseudomonadati</taxon>
        <taxon>Bacteroidota</taxon>
        <taxon>Flavobacteriia</taxon>
        <taxon>Flavobacteriales</taxon>
        <taxon>Weeksellaceae</taxon>
        <taxon>Chryseobacterium group</taxon>
        <taxon>Chryseobacterium</taxon>
    </lineage>
</organism>
<gene>
    <name evidence="1" type="ORF">ACM44_11830</name>
</gene>
<dbReference type="EMBL" id="LFNG01000017">
    <property type="protein sequence ID" value="KMQ70480.1"/>
    <property type="molecule type" value="Genomic_DNA"/>
</dbReference>
<dbReference type="PATRIC" id="fig|1304281.5.peg.2540"/>
<name>A0A0J7LN14_9FLAO</name>
<evidence type="ECO:0000313" key="1">
    <source>
        <dbReference type="EMBL" id="KMQ70480.1"/>
    </source>
</evidence>
<proteinExistence type="predicted"/>
<evidence type="ECO:0000313" key="2">
    <source>
        <dbReference type="Proteomes" id="UP000035900"/>
    </source>
</evidence>
<dbReference type="Proteomes" id="UP000035900">
    <property type="component" value="Unassembled WGS sequence"/>
</dbReference>
<comment type="caution">
    <text evidence="1">The sequence shown here is derived from an EMBL/GenBank/DDBJ whole genome shotgun (WGS) entry which is preliminary data.</text>
</comment>
<accession>A0A0J7LN14</accession>
<reference evidence="1 2" key="1">
    <citation type="journal article" date="2004" name="Int. J. Syst. Evol. Microbiol.">
        <title>Kaistella koreensis gen. nov., sp. nov., a novel member of the Chryseobacterium-Bergeyella-Riemerella branch.</title>
        <authorList>
            <person name="Kim M.K."/>
            <person name="Im W.T."/>
            <person name="Shin Y.K."/>
            <person name="Lim J.H."/>
            <person name="Kim S.H."/>
            <person name="Lee B.C."/>
            <person name="Park M.Y."/>
            <person name="Lee K.Y."/>
            <person name="Lee S.T."/>
        </authorList>
    </citation>
    <scope>NUCLEOTIDE SEQUENCE [LARGE SCALE GENOMIC DNA]</scope>
    <source>
        <strain evidence="1 2">CCUG 49689</strain>
    </source>
</reference>
<dbReference type="AlphaFoldDB" id="A0A0J7LN14"/>
<protein>
    <submittedName>
        <fullName evidence="1">Uncharacterized protein</fullName>
    </submittedName>
</protein>